<organism evidence="6 7">
    <name type="scientific">Thalassomonas actiniarum</name>
    <dbReference type="NCBI Taxonomy" id="485447"/>
    <lineage>
        <taxon>Bacteria</taxon>
        <taxon>Pseudomonadati</taxon>
        <taxon>Pseudomonadota</taxon>
        <taxon>Gammaproteobacteria</taxon>
        <taxon>Alteromonadales</taxon>
        <taxon>Colwelliaceae</taxon>
        <taxon>Thalassomonas</taxon>
    </lineage>
</organism>
<dbReference type="PANTHER" id="PTHR11709">
    <property type="entry name" value="MULTI-COPPER OXIDASE"/>
    <property type="match status" value="1"/>
</dbReference>
<protein>
    <submittedName>
        <fullName evidence="6">Multicopper oxidase domain-containing protein</fullName>
    </submittedName>
</protein>
<dbReference type="EMBL" id="CP059735">
    <property type="protein sequence ID" value="WDD98827.1"/>
    <property type="molecule type" value="Genomic_DNA"/>
</dbReference>
<proteinExistence type="predicted"/>
<accession>A0AAF0C2S3</accession>
<evidence type="ECO:0000313" key="6">
    <source>
        <dbReference type="EMBL" id="WDD98827.1"/>
    </source>
</evidence>
<reference evidence="6 7" key="1">
    <citation type="journal article" date="2015" name="Genome Announc.">
        <title>Draft Genome Sequences of Marine Isolates of Thalassomonas viridans and Thalassomonas actiniarum.</title>
        <authorList>
            <person name="Olonade I."/>
            <person name="van Zyl L.J."/>
            <person name="Trindade M."/>
        </authorList>
    </citation>
    <scope>NUCLEOTIDE SEQUENCE [LARGE SCALE GENOMIC DNA]</scope>
    <source>
        <strain evidence="6 7">A5K-106</strain>
    </source>
</reference>
<dbReference type="Gene3D" id="2.60.40.420">
    <property type="entry name" value="Cupredoxins - blue copper proteins"/>
    <property type="match status" value="3"/>
</dbReference>
<feature type="chain" id="PRO_5042166126" evidence="3">
    <location>
        <begin position="25"/>
        <end position="651"/>
    </location>
</feature>
<keyword evidence="3" id="KW-0732">Signal</keyword>
<keyword evidence="1" id="KW-0479">Metal-binding</keyword>
<dbReference type="InterPro" id="IPR045087">
    <property type="entry name" value="Cu-oxidase_fam"/>
</dbReference>
<dbReference type="PANTHER" id="PTHR11709:SF2">
    <property type="entry name" value="MULTICOPPER OXIDASE LPR1"/>
    <property type="match status" value="1"/>
</dbReference>
<dbReference type="PROSITE" id="PS00080">
    <property type="entry name" value="MULTICOPPER_OXIDASE2"/>
    <property type="match status" value="1"/>
</dbReference>
<dbReference type="InterPro" id="IPR011707">
    <property type="entry name" value="Cu-oxidase-like_N"/>
</dbReference>
<sequence>MSKKLFLSSLIATAFIGTSGSTLAFHTEHGHNSQHKVVKKVLTTEQQKLNIELKEKGDGAYYFPYNFYNPRHIRNKNSLQQVGTEVSDEVLDQLTGDVSEKDVAELKNHIDGANKNRTFGYPTNYDHPAFANPKQVTSDQSGDLKYDLNVQYGNHKFRTLQQGKQVTKDLHLRGYGGELVGPTFVVKPGDTLKIRMNNLLPPETHRMECDMSDPNAHCDHTTPHAFNTTNLHTHGLHVDPNGKSDNVFVKLEGGESFDYEIHIPEDHAAGTFWYHAHVHGSTTVQVASGVHGAIIVRGDYDEIPQIAQAKERIMMLQTMAFDENGEIEDNENYFVEKWHPEGWANGWHTSINGQVMPEIIMQPGSTELWRFVHAGIREYMNLQLVNACDSQYNVPLVQLAADGIPFRKKRLSDDKGAFIAPGYRSDVMVKPRRRGVYYLIDASVEGATELPASYCHKNRETEEFTFDESAQNILARVTVTGERHRMRLPRNKQLKQLTRPRQIEDSELSDEIEYSVFNINPKEGVDPSDEAQFVGANFDFTINGKTFDPADVRELKYGTAQTWKLSSLFYFHPYHIHVNPFEVITRDDSGNITDRYWRDTMLVWPADAGQDPEDAVVEIRTRYEDFKGSFVMHCHILDHEDRGMMEKVEIK</sequence>
<feature type="signal peptide" evidence="3">
    <location>
        <begin position="1"/>
        <end position="24"/>
    </location>
</feature>
<dbReference type="Pfam" id="PF07731">
    <property type="entry name" value="Cu-oxidase_2"/>
    <property type="match status" value="1"/>
</dbReference>
<name>A0AAF0C2S3_9GAMM</name>
<dbReference type="InterPro" id="IPR002355">
    <property type="entry name" value="Cu_oxidase_Cu_BS"/>
</dbReference>
<dbReference type="GO" id="GO:0005507">
    <property type="term" value="F:copper ion binding"/>
    <property type="evidence" value="ECO:0007669"/>
    <property type="project" value="InterPro"/>
</dbReference>
<feature type="domain" description="Plastocyanin-like" evidence="4">
    <location>
        <begin position="539"/>
        <end position="649"/>
    </location>
</feature>
<dbReference type="RefSeq" id="WP_053043214.1">
    <property type="nucleotide sequence ID" value="NZ_CP059735.1"/>
</dbReference>
<gene>
    <name evidence="6" type="ORF">SG35_026965</name>
</gene>
<evidence type="ECO:0000256" key="3">
    <source>
        <dbReference type="SAM" id="SignalP"/>
    </source>
</evidence>
<dbReference type="AlphaFoldDB" id="A0AAF0C2S3"/>
<feature type="domain" description="Plastocyanin-like" evidence="5">
    <location>
        <begin position="227"/>
        <end position="298"/>
    </location>
</feature>
<dbReference type="SUPFAM" id="SSF49503">
    <property type="entry name" value="Cupredoxins"/>
    <property type="match status" value="3"/>
</dbReference>
<dbReference type="Pfam" id="PF07732">
    <property type="entry name" value="Cu-oxidase_3"/>
    <property type="match status" value="1"/>
</dbReference>
<dbReference type="InterPro" id="IPR011706">
    <property type="entry name" value="Cu-oxidase_C"/>
</dbReference>
<dbReference type="GO" id="GO:0016491">
    <property type="term" value="F:oxidoreductase activity"/>
    <property type="evidence" value="ECO:0007669"/>
    <property type="project" value="UniProtKB-KW"/>
</dbReference>
<evidence type="ECO:0000256" key="2">
    <source>
        <dbReference type="ARBA" id="ARBA00023002"/>
    </source>
</evidence>
<evidence type="ECO:0000259" key="4">
    <source>
        <dbReference type="Pfam" id="PF07731"/>
    </source>
</evidence>
<dbReference type="KEGG" id="tact:SG35_026965"/>
<evidence type="ECO:0000256" key="1">
    <source>
        <dbReference type="ARBA" id="ARBA00022723"/>
    </source>
</evidence>
<keyword evidence="2" id="KW-0560">Oxidoreductase</keyword>
<evidence type="ECO:0000259" key="5">
    <source>
        <dbReference type="Pfam" id="PF07732"/>
    </source>
</evidence>
<evidence type="ECO:0000313" key="7">
    <source>
        <dbReference type="Proteomes" id="UP000032568"/>
    </source>
</evidence>
<dbReference type="Proteomes" id="UP000032568">
    <property type="component" value="Chromosome"/>
</dbReference>
<keyword evidence="7" id="KW-1185">Reference proteome</keyword>
<dbReference type="CDD" id="cd13853">
    <property type="entry name" value="CuRO_1_Tth-MCO_like"/>
    <property type="match status" value="1"/>
</dbReference>
<dbReference type="InterPro" id="IPR008972">
    <property type="entry name" value="Cupredoxin"/>
</dbReference>
<reference evidence="6 7" key="2">
    <citation type="journal article" date="2022" name="Mar. Drugs">
        <title>Bioassay-Guided Fractionation Leads to the Detection of Cholic Acid Generated by the Rare Thalassomonas sp.</title>
        <authorList>
            <person name="Pheiffer F."/>
            <person name="Schneider Y.K."/>
            <person name="Hansen E.H."/>
            <person name="Andersen J.H."/>
            <person name="Isaksson J."/>
            <person name="Busche T."/>
            <person name="R C."/>
            <person name="Kalinowski J."/>
            <person name="Zyl L.V."/>
            <person name="Trindade M."/>
        </authorList>
    </citation>
    <scope>NUCLEOTIDE SEQUENCE [LARGE SCALE GENOMIC DNA]</scope>
    <source>
        <strain evidence="6 7">A5K-106</strain>
    </source>
</reference>